<keyword evidence="1" id="KW-1133">Transmembrane helix</keyword>
<evidence type="ECO:0000256" key="1">
    <source>
        <dbReference type="SAM" id="Phobius"/>
    </source>
</evidence>
<name>A0AB37HWS8_9ACTN</name>
<dbReference type="EMBL" id="CP072385">
    <property type="protein sequence ID" value="QUC12015.1"/>
    <property type="molecule type" value="Genomic_DNA"/>
</dbReference>
<protein>
    <submittedName>
        <fullName evidence="2">Uncharacterized protein</fullName>
    </submittedName>
</protein>
<proteinExistence type="predicted"/>
<sequence length="149" mass="16952">MMNQVVLLEGVVPGEILAAIVLILIGLLGLWQGWVAYTKPISRFVINYRGWTCPPLAMFYGGVGMLLMSLPAFKPPLHRIVAEVIGLTWVFCILTFLIGFFWFPRFLLRRWHRRAVKAGVPRNDPNAMGAFKAVLMEQQREAAQRGNRR</sequence>
<gene>
    <name evidence="2" type="ORF">J5A53_04810</name>
</gene>
<reference evidence="2" key="1">
    <citation type="submission" date="2021-03" db="EMBL/GenBank/DDBJ databases">
        <title>Human Oral Microbial Genomes.</title>
        <authorList>
            <person name="Johnston C.D."/>
            <person name="Chen T."/>
            <person name="Dewhirst F.E."/>
        </authorList>
    </citation>
    <scope>NUCLEOTIDE SEQUENCE</scope>
    <source>
        <strain evidence="2">F0714</strain>
    </source>
</reference>
<keyword evidence="1" id="KW-0472">Membrane</keyword>
<dbReference type="RefSeq" id="WP_041696591.1">
    <property type="nucleotide sequence ID" value="NZ_CAUVFX010000017.1"/>
</dbReference>
<organism evidence="2 3">
    <name type="scientific">Arachnia propionica</name>
    <dbReference type="NCBI Taxonomy" id="1750"/>
    <lineage>
        <taxon>Bacteria</taxon>
        <taxon>Bacillati</taxon>
        <taxon>Actinomycetota</taxon>
        <taxon>Actinomycetes</taxon>
        <taxon>Propionibacteriales</taxon>
        <taxon>Propionibacteriaceae</taxon>
        <taxon>Arachnia</taxon>
    </lineage>
</organism>
<evidence type="ECO:0000313" key="3">
    <source>
        <dbReference type="Proteomes" id="UP000677180"/>
    </source>
</evidence>
<accession>A0AB37HWS8</accession>
<dbReference type="AlphaFoldDB" id="A0AB37HWS8"/>
<keyword evidence="1" id="KW-0812">Transmembrane</keyword>
<feature type="transmembrane region" description="Helical" evidence="1">
    <location>
        <begin position="80"/>
        <end position="103"/>
    </location>
</feature>
<feature type="transmembrane region" description="Helical" evidence="1">
    <location>
        <begin position="16"/>
        <end position="37"/>
    </location>
</feature>
<evidence type="ECO:0000313" key="2">
    <source>
        <dbReference type="EMBL" id="QUC12015.1"/>
    </source>
</evidence>
<dbReference type="Proteomes" id="UP000677180">
    <property type="component" value="Chromosome"/>
</dbReference>
<feature type="transmembrane region" description="Helical" evidence="1">
    <location>
        <begin position="57"/>
        <end position="74"/>
    </location>
</feature>